<dbReference type="AlphaFoldDB" id="A0A0R0C642"/>
<sequence length="66" mass="7381">MKSHESRTLDARPVTLEVLSASDFVSLTAEQKRGIKVVEIVAPRLGEKNFGGVRIKHDSPIYKVFK</sequence>
<gene>
    <name evidence="1" type="ORF">ABB26_05150</name>
</gene>
<protein>
    <submittedName>
        <fullName evidence="1">Uncharacterized protein</fullName>
    </submittedName>
</protein>
<dbReference type="Proteomes" id="UP000050864">
    <property type="component" value="Unassembled WGS sequence"/>
</dbReference>
<dbReference type="OrthoDB" id="5657091at2"/>
<name>A0A0R0C642_9GAMM</name>
<accession>A0A0R0C642</accession>
<organism evidence="1 2">
    <name type="scientific">Stenotrophomonas humi</name>
    <dbReference type="NCBI Taxonomy" id="405444"/>
    <lineage>
        <taxon>Bacteria</taxon>
        <taxon>Pseudomonadati</taxon>
        <taxon>Pseudomonadota</taxon>
        <taxon>Gammaproteobacteria</taxon>
        <taxon>Lysobacterales</taxon>
        <taxon>Lysobacteraceae</taxon>
        <taxon>Stenotrophomonas</taxon>
    </lineage>
</organism>
<evidence type="ECO:0000313" key="1">
    <source>
        <dbReference type="EMBL" id="KRG65193.1"/>
    </source>
</evidence>
<dbReference type="PATRIC" id="fig|405444.3.peg.3740"/>
<dbReference type="RefSeq" id="WP_057632588.1">
    <property type="nucleotide sequence ID" value="NZ_LDJI01000009.1"/>
</dbReference>
<evidence type="ECO:0000313" key="2">
    <source>
        <dbReference type="Proteomes" id="UP000050864"/>
    </source>
</evidence>
<keyword evidence="2" id="KW-1185">Reference proteome</keyword>
<dbReference type="EMBL" id="LDJI01000009">
    <property type="protein sequence ID" value="KRG65193.1"/>
    <property type="molecule type" value="Genomic_DNA"/>
</dbReference>
<proteinExistence type="predicted"/>
<comment type="caution">
    <text evidence="1">The sequence shown here is derived from an EMBL/GenBank/DDBJ whole genome shotgun (WGS) entry which is preliminary data.</text>
</comment>
<reference evidence="1 2" key="1">
    <citation type="submission" date="2015-05" db="EMBL/GenBank/DDBJ databases">
        <title>Genome sequencing and analysis of members of genus Stenotrophomonas.</title>
        <authorList>
            <person name="Patil P.P."/>
            <person name="Midha S."/>
            <person name="Patil P.B."/>
        </authorList>
    </citation>
    <scope>NUCLEOTIDE SEQUENCE [LARGE SCALE GENOMIC DNA]</scope>
    <source>
        <strain evidence="1 2">DSM 18929</strain>
    </source>
</reference>